<dbReference type="InterPro" id="IPR005151">
    <property type="entry name" value="Tail-specific_protease"/>
</dbReference>
<proteinExistence type="predicted"/>
<dbReference type="SUPFAM" id="SSF52096">
    <property type="entry name" value="ClpP/crotonase"/>
    <property type="match status" value="1"/>
</dbReference>
<dbReference type="PANTHER" id="PTHR11261:SF3">
    <property type="entry name" value="RETINOL-BINDING PROTEIN 3"/>
    <property type="match status" value="1"/>
</dbReference>
<dbReference type="InterPro" id="IPR028204">
    <property type="entry name" value="Tricorn_C1"/>
</dbReference>
<dbReference type="Pfam" id="PF03572">
    <property type="entry name" value="Peptidase_S41"/>
    <property type="match status" value="1"/>
</dbReference>
<dbReference type="InterPro" id="IPR029045">
    <property type="entry name" value="ClpP/crotonase-like_dom_sf"/>
</dbReference>
<dbReference type="AlphaFoldDB" id="A0A926Y4C8"/>
<evidence type="ECO:0000313" key="4">
    <source>
        <dbReference type="Proteomes" id="UP000598820"/>
    </source>
</evidence>
<feature type="chain" id="PRO_5036998701" evidence="1">
    <location>
        <begin position="20"/>
        <end position="342"/>
    </location>
</feature>
<dbReference type="Gene3D" id="3.30.750.44">
    <property type="match status" value="1"/>
</dbReference>
<dbReference type="Pfam" id="PF14684">
    <property type="entry name" value="Tricorn_C1"/>
    <property type="match status" value="1"/>
</dbReference>
<organism evidence="3 4">
    <name type="scientific">Spirosoma profusum</name>
    <dbReference type="NCBI Taxonomy" id="2771354"/>
    <lineage>
        <taxon>Bacteria</taxon>
        <taxon>Pseudomonadati</taxon>
        <taxon>Bacteroidota</taxon>
        <taxon>Cytophagia</taxon>
        <taxon>Cytophagales</taxon>
        <taxon>Cytophagaceae</taxon>
        <taxon>Spirosoma</taxon>
    </lineage>
</organism>
<protein>
    <submittedName>
        <fullName evidence="3">S41 family peptidase</fullName>
    </submittedName>
</protein>
<dbReference type="PROSITE" id="PS51257">
    <property type="entry name" value="PROKAR_LIPOPROTEIN"/>
    <property type="match status" value="1"/>
</dbReference>
<feature type="domain" description="Tail specific protease" evidence="2">
    <location>
        <begin position="122"/>
        <end position="320"/>
    </location>
</feature>
<accession>A0A926Y4C8</accession>
<keyword evidence="1" id="KW-0732">Signal</keyword>
<comment type="caution">
    <text evidence="3">The sequence shown here is derived from an EMBL/GenBank/DDBJ whole genome shotgun (WGS) entry which is preliminary data.</text>
</comment>
<name>A0A926Y4C8_9BACT</name>
<dbReference type="RefSeq" id="WP_190888932.1">
    <property type="nucleotide sequence ID" value="NZ_JACWZY010000019.1"/>
</dbReference>
<dbReference type="PANTHER" id="PTHR11261">
    <property type="entry name" value="INTERPHOTORECEPTOR RETINOID-BINDING PROTEIN"/>
    <property type="match status" value="1"/>
</dbReference>
<dbReference type="CDD" id="cd07563">
    <property type="entry name" value="Peptidase_S41_IRBP"/>
    <property type="match status" value="1"/>
</dbReference>
<dbReference type="Gene3D" id="3.90.226.10">
    <property type="entry name" value="2-enoyl-CoA Hydratase, Chain A, domain 1"/>
    <property type="match status" value="1"/>
</dbReference>
<dbReference type="GO" id="GO:0006508">
    <property type="term" value="P:proteolysis"/>
    <property type="evidence" value="ECO:0007669"/>
    <property type="project" value="InterPro"/>
</dbReference>
<reference evidence="3" key="1">
    <citation type="submission" date="2020-09" db="EMBL/GenBank/DDBJ databases">
        <authorList>
            <person name="Kim M.K."/>
        </authorList>
    </citation>
    <scope>NUCLEOTIDE SEQUENCE</scope>
    <source>
        <strain evidence="3">BT702</strain>
    </source>
</reference>
<evidence type="ECO:0000313" key="3">
    <source>
        <dbReference type="EMBL" id="MBD2703085.1"/>
    </source>
</evidence>
<feature type="signal peptide" evidence="1">
    <location>
        <begin position="1"/>
        <end position="19"/>
    </location>
</feature>
<sequence>MKKSLISMLIISAAALFTACSNRIIGPETPNNPITNFDHLWGEYDRLYGAFEPRKIDWNALYQTYRPQVNEKTTDAELYRVMTALLNHLDDNHVYLRPTANTGLPWYDGGILGRTKIEDYDGSVVRKYLTDSRTFTNEFITGKLPGNIGYILLKGFEHDIATYGKTIDAVLTHLQDTKGIIIDLRENGGGEDRVAQYIANRFATERHLSFTSRLRNGPRHTDFGRELRFYTEPAGRFQYVKPVILLTNLTSYSSAETFVLAMLQNKTVTQVGDVTGGALSDALPRDLPNGWSVRVPIADVRDATGRNLEGIGIVPKVLVKNKPEELKSGHDRALETALELLH</sequence>
<keyword evidence="4" id="KW-1185">Reference proteome</keyword>
<evidence type="ECO:0000256" key="1">
    <source>
        <dbReference type="SAM" id="SignalP"/>
    </source>
</evidence>
<gene>
    <name evidence="3" type="ORF">IC229_20730</name>
</gene>
<dbReference type="GO" id="GO:0008236">
    <property type="term" value="F:serine-type peptidase activity"/>
    <property type="evidence" value="ECO:0007669"/>
    <property type="project" value="InterPro"/>
</dbReference>
<dbReference type="EMBL" id="JACWZY010000019">
    <property type="protein sequence ID" value="MBD2703085.1"/>
    <property type="molecule type" value="Genomic_DNA"/>
</dbReference>
<dbReference type="SMART" id="SM00245">
    <property type="entry name" value="TSPc"/>
    <property type="match status" value="1"/>
</dbReference>
<dbReference type="Proteomes" id="UP000598820">
    <property type="component" value="Unassembled WGS sequence"/>
</dbReference>
<evidence type="ECO:0000259" key="2">
    <source>
        <dbReference type="SMART" id="SM00245"/>
    </source>
</evidence>